<accession>X1JWK9</accession>
<gene>
    <name evidence="2" type="ORF">S06H3_04743</name>
</gene>
<feature type="domain" description="DUF362" evidence="1">
    <location>
        <begin position="97"/>
        <end position="294"/>
    </location>
</feature>
<sequence>MNEQNDKLGRREFLSRAGKAGTSIAAAGTVAYLLYDSEGPKPGGKAEELVTLPDFSIPQIAGQTISVVQGSDRVETLNKAIELLGGIERFVKPGETVAIKPNVAFASPPMLGATARPELVAEVVRLCYSRARARKVYVADNPINDPASCFMLSGIGKAARQAGAKVILPKNHLFKNTTLAGGKLIKNWPIFFGPFEKIDKLIGIAPVKHHHRSGASMTMKNWYGLLGGRRNIFHQDINTIIAELAMMVSPTLVILDGTEVMMTNGPTGGSISDLRRANTLIAGCDMVAADSYGCSLLDLKVSDLPYLAKAEKAGAGTTDYKSLKPIFATVS</sequence>
<proteinExistence type="predicted"/>
<comment type="caution">
    <text evidence="2">The sequence shown here is derived from an EMBL/GenBank/DDBJ whole genome shotgun (WGS) entry which is preliminary data.</text>
</comment>
<dbReference type="InterPro" id="IPR007160">
    <property type="entry name" value="DUF362"/>
</dbReference>
<name>X1JWK9_9ZZZZ</name>
<dbReference type="InterPro" id="IPR006311">
    <property type="entry name" value="TAT_signal"/>
</dbReference>
<dbReference type="EMBL" id="BARV01001691">
    <property type="protein sequence ID" value="GAH99126.1"/>
    <property type="molecule type" value="Genomic_DNA"/>
</dbReference>
<dbReference type="PROSITE" id="PS51318">
    <property type="entry name" value="TAT"/>
    <property type="match status" value="1"/>
</dbReference>
<reference evidence="2" key="1">
    <citation type="journal article" date="2014" name="Front. Microbiol.">
        <title>High frequency of phylogenetically diverse reductive dehalogenase-homologous genes in deep subseafloor sedimentary metagenomes.</title>
        <authorList>
            <person name="Kawai M."/>
            <person name="Futagami T."/>
            <person name="Toyoda A."/>
            <person name="Takaki Y."/>
            <person name="Nishi S."/>
            <person name="Hori S."/>
            <person name="Arai W."/>
            <person name="Tsubouchi T."/>
            <person name="Morono Y."/>
            <person name="Uchiyama I."/>
            <person name="Ito T."/>
            <person name="Fujiyama A."/>
            <person name="Inagaki F."/>
            <person name="Takami H."/>
        </authorList>
    </citation>
    <scope>NUCLEOTIDE SEQUENCE</scope>
    <source>
        <strain evidence="2">Expedition CK06-06</strain>
    </source>
</reference>
<evidence type="ECO:0000259" key="1">
    <source>
        <dbReference type="Pfam" id="PF04015"/>
    </source>
</evidence>
<protein>
    <recommendedName>
        <fullName evidence="1">DUF362 domain-containing protein</fullName>
    </recommendedName>
</protein>
<dbReference type="AlphaFoldDB" id="X1JWK9"/>
<evidence type="ECO:0000313" key="2">
    <source>
        <dbReference type="EMBL" id="GAH99126.1"/>
    </source>
</evidence>
<organism evidence="2">
    <name type="scientific">marine sediment metagenome</name>
    <dbReference type="NCBI Taxonomy" id="412755"/>
    <lineage>
        <taxon>unclassified sequences</taxon>
        <taxon>metagenomes</taxon>
        <taxon>ecological metagenomes</taxon>
    </lineage>
</organism>
<dbReference type="Pfam" id="PF04015">
    <property type="entry name" value="DUF362"/>
    <property type="match status" value="1"/>
</dbReference>